<comment type="caution">
    <text evidence="1">The sequence shown here is derived from an EMBL/GenBank/DDBJ whole genome shotgun (WGS) entry which is preliminary data.</text>
</comment>
<evidence type="ECO:0000313" key="2">
    <source>
        <dbReference type="Proteomes" id="UP000037023"/>
    </source>
</evidence>
<dbReference type="Proteomes" id="UP000037023">
    <property type="component" value="Unassembled WGS sequence"/>
</dbReference>
<dbReference type="OrthoDB" id="4535590at2"/>
<evidence type="ECO:0000313" key="1">
    <source>
        <dbReference type="EMBL" id="KOG22784.1"/>
    </source>
</evidence>
<dbReference type="AlphaFoldDB" id="A0A0L8KAI9"/>
<sequence length="249" mass="27094">MSSSAPPSPTLAAALRRVETVFGGMTASPDGCLRCYREEELALLAVPRAPLGDELVRTLFHKAPDHFPDHPAVLRRLLPEFFTFVAGGRFSGMGYLPTGLGRTAWRDWPSEQAEAIEGFLDAWWRETLANPKPVYGVGAVWELCVDVHGSTGPLLDVWAAAPRGGTEDAHLGDWVAYRIDELLRDDPCVLPWNTDGEALLPGLQAWLVEHAVDRVAGHADPLLAPKVALLALTPEERWVAYSELVASAG</sequence>
<dbReference type="RefSeq" id="WP_033201765.1">
    <property type="nucleotide sequence ID" value="NZ_LGUP01000237.1"/>
</dbReference>
<gene>
    <name evidence="1" type="ORF">ADK34_21310</name>
</gene>
<accession>A0A0L8KAI9</accession>
<reference evidence="1 2" key="1">
    <citation type="submission" date="2015-06" db="EMBL/GenBank/DDBJ databases">
        <authorList>
            <person name="Hoefler B.C."/>
            <person name="Straight P.D."/>
        </authorList>
    </citation>
    <scope>NUCLEOTIDE SEQUENCE [LARGE SCALE GENOMIC DNA]</scope>
    <source>
        <strain evidence="1 2">NRRL 3427</strain>
    </source>
</reference>
<protein>
    <submittedName>
        <fullName evidence="1">Uncharacterized protein</fullName>
    </submittedName>
</protein>
<dbReference type="PATRIC" id="fig|1938.6.peg.4580"/>
<organism evidence="1 2">
    <name type="scientific">Streptomyces viridochromogenes</name>
    <dbReference type="NCBI Taxonomy" id="1938"/>
    <lineage>
        <taxon>Bacteria</taxon>
        <taxon>Bacillati</taxon>
        <taxon>Actinomycetota</taxon>
        <taxon>Actinomycetes</taxon>
        <taxon>Kitasatosporales</taxon>
        <taxon>Streptomycetaceae</taxon>
        <taxon>Streptomyces</taxon>
    </lineage>
</organism>
<proteinExistence type="predicted"/>
<dbReference type="EMBL" id="LGUP01000237">
    <property type="protein sequence ID" value="KOG22784.1"/>
    <property type="molecule type" value="Genomic_DNA"/>
</dbReference>
<name>A0A0L8KAI9_STRVR</name>